<dbReference type="SUPFAM" id="SSF52540">
    <property type="entry name" value="P-loop containing nucleoside triphosphate hydrolases"/>
    <property type="match status" value="1"/>
</dbReference>
<protein>
    <submittedName>
        <fullName evidence="3">Disease resistance protein</fullName>
    </submittedName>
</protein>
<dbReference type="PANTHER" id="PTHR33463">
    <property type="entry name" value="NB-ARC DOMAIN-CONTAINING PROTEIN-RELATED"/>
    <property type="match status" value="1"/>
</dbReference>
<gene>
    <name evidence="3" type="ORF">Sangu_0039100</name>
</gene>
<dbReference type="InterPro" id="IPR027417">
    <property type="entry name" value="P-loop_NTPase"/>
</dbReference>
<evidence type="ECO:0000256" key="1">
    <source>
        <dbReference type="ARBA" id="ARBA00022821"/>
    </source>
</evidence>
<dbReference type="Gene3D" id="3.40.50.300">
    <property type="entry name" value="P-loop containing nucleotide triphosphate hydrolases"/>
    <property type="match status" value="1"/>
</dbReference>
<reference evidence="3" key="1">
    <citation type="submission" date="2020-06" db="EMBL/GenBank/DDBJ databases">
        <authorList>
            <person name="Li T."/>
            <person name="Hu X."/>
            <person name="Zhang T."/>
            <person name="Song X."/>
            <person name="Zhang H."/>
            <person name="Dai N."/>
            <person name="Sheng W."/>
            <person name="Hou X."/>
            <person name="Wei L."/>
        </authorList>
    </citation>
    <scope>NUCLEOTIDE SEQUENCE</scope>
    <source>
        <strain evidence="3">G01</strain>
        <tissue evidence="3">Leaf</tissue>
    </source>
</reference>
<dbReference type="PANTHER" id="PTHR33463:SF202">
    <property type="entry name" value="NB-ARC DOMAIN-CONTAINING PROTEIN"/>
    <property type="match status" value="1"/>
</dbReference>
<evidence type="ECO:0000313" key="3">
    <source>
        <dbReference type="EMBL" id="KAL0379748.1"/>
    </source>
</evidence>
<organism evidence="3">
    <name type="scientific">Sesamum angustifolium</name>
    <dbReference type="NCBI Taxonomy" id="2727405"/>
    <lineage>
        <taxon>Eukaryota</taxon>
        <taxon>Viridiplantae</taxon>
        <taxon>Streptophyta</taxon>
        <taxon>Embryophyta</taxon>
        <taxon>Tracheophyta</taxon>
        <taxon>Spermatophyta</taxon>
        <taxon>Magnoliopsida</taxon>
        <taxon>eudicotyledons</taxon>
        <taxon>Gunneridae</taxon>
        <taxon>Pentapetalae</taxon>
        <taxon>asterids</taxon>
        <taxon>lamiids</taxon>
        <taxon>Lamiales</taxon>
        <taxon>Pedaliaceae</taxon>
        <taxon>Sesamum</taxon>
    </lineage>
</organism>
<evidence type="ECO:0000259" key="2">
    <source>
        <dbReference type="Pfam" id="PF00931"/>
    </source>
</evidence>
<dbReference type="InterPro" id="IPR050905">
    <property type="entry name" value="Plant_NBS-LRR"/>
</dbReference>
<name>A0AAW2RIV8_9LAMI</name>
<dbReference type="InterPro" id="IPR002182">
    <property type="entry name" value="NB-ARC"/>
</dbReference>
<dbReference type="GO" id="GO:0043531">
    <property type="term" value="F:ADP binding"/>
    <property type="evidence" value="ECO:0007669"/>
    <property type="project" value="InterPro"/>
</dbReference>
<sequence length="107" mass="11807">MNIGPDPSIVTTEHMPAPTIEDQATASRNMATVMDLLRREDVKRIGIWGMGGVGKTTLVQNINNKLSGSDSFSIVMWITVSNRYQETESALKKVQTLIAKRMKRGAT</sequence>
<dbReference type="Pfam" id="PF00931">
    <property type="entry name" value="NB-ARC"/>
    <property type="match status" value="1"/>
</dbReference>
<comment type="caution">
    <text evidence="3">The sequence shown here is derived from an EMBL/GenBank/DDBJ whole genome shotgun (WGS) entry which is preliminary data.</text>
</comment>
<accession>A0AAW2RIV8</accession>
<dbReference type="EMBL" id="JACGWK010000001">
    <property type="protein sequence ID" value="KAL0379748.1"/>
    <property type="molecule type" value="Genomic_DNA"/>
</dbReference>
<reference evidence="3" key="2">
    <citation type="journal article" date="2024" name="Plant">
        <title>Genomic evolution and insights into agronomic trait innovations of Sesamum species.</title>
        <authorList>
            <person name="Miao H."/>
            <person name="Wang L."/>
            <person name="Qu L."/>
            <person name="Liu H."/>
            <person name="Sun Y."/>
            <person name="Le M."/>
            <person name="Wang Q."/>
            <person name="Wei S."/>
            <person name="Zheng Y."/>
            <person name="Lin W."/>
            <person name="Duan Y."/>
            <person name="Cao H."/>
            <person name="Xiong S."/>
            <person name="Wang X."/>
            <person name="Wei L."/>
            <person name="Li C."/>
            <person name="Ma Q."/>
            <person name="Ju M."/>
            <person name="Zhao R."/>
            <person name="Li G."/>
            <person name="Mu C."/>
            <person name="Tian Q."/>
            <person name="Mei H."/>
            <person name="Zhang T."/>
            <person name="Gao T."/>
            <person name="Zhang H."/>
        </authorList>
    </citation>
    <scope>NUCLEOTIDE SEQUENCE</scope>
    <source>
        <strain evidence="3">G01</strain>
    </source>
</reference>
<keyword evidence="1" id="KW-0611">Plant defense</keyword>
<proteinExistence type="predicted"/>
<dbReference type="AlphaFoldDB" id="A0AAW2RIV8"/>
<feature type="domain" description="NB-ARC" evidence="2">
    <location>
        <begin position="33"/>
        <end position="100"/>
    </location>
</feature>